<dbReference type="Pfam" id="PF13843">
    <property type="entry name" value="DDE_Tnp_1_7"/>
    <property type="match status" value="1"/>
</dbReference>
<accession>A0A2D4GM86</accession>
<dbReference type="PANTHER" id="PTHR46599">
    <property type="entry name" value="PIGGYBAC TRANSPOSABLE ELEMENT-DERIVED PROTEIN 4"/>
    <property type="match status" value="1"/>
</dbReference>
<dbReference type="EMBL" id="IACJ01136624">
    <property type="protein sequence ID" value="LAA60858.1"/>
    <property type="molecule type" value="Transcribed_RNA"/>
</dbReference>
<proteinExistence type="predicted"/>
<feature type="domain" description="PiggyBac transposable element-derived protein" evidence="1">
    <location>
        <begin position="5"/>
        <end position="68"/>
    </location>
</feature>
<evidence type="ECO:0000313" key="2">
    <source>
        <dbReference type="EMBL" id="LAA60858.1"/>
    </source>
</evidence>
<reference evidence="2" key="1">
    <citation type="submission" date="2017-07" db="EMBL/GenBank/DDBJ databases">
        <authorList>
            <person name="Mikheyev A."/>
            <person name="Grau M."/>
        </authorList>
    </citation>
    <scope>NUCLEOTIDE SEQUENCE</scope>
    <source>
        <tissue evidence="2">Venom_gland</tissue>
    </source>
</reference>
<dbReference type="PANTHER" id="PTHR46599:SF6">
    <property type="entry name" value="DUAL SPECIFICITY PHOSPHATASE 26"/>
    <property type="match status" value="1"/>
</dbReference>
<sequence length="131" mass="15272">MFVSLMHHNEYTDPNSKKPIIVAYYNSNKGGVDSLDQKCAIYSSGTHTRRWPMAIFFRILDISSINSFILYNCYGNTNKKITRFNFVKQLAETLVRNEMMRRLHKKNAKRVEGFNLKNSASRGNAARQKFR</sequence>
<reference evidence="2" key="2">
    <citation type="submission" date="2017-11" db="EMBL/GenBank/DDBJ databases">
        <title>Coralsnake Venomics: Analyses of Venom Gland Transcriptomes and Proteomes of Six Brazilian Taxa.</title>
        <authorList>
            <person name="Aird S.D."/>
            <person name="Jorge da Silva N."/>
            <person name="Qiu L."/>
            <person name="Villar-Briones A."/>
            <person name="Aparecida-Saddi V."/>
            <person name="Campos-Telles M.P."/>
            <person name="Grau M."/>
            <person name="Mikheyev A.S."/>
        </authorList>
    </citation>
    <scope>NUCLEOTIDE SEQUENCE</scope>
    <source>
        <tissue evidence="2">Venom_gland</tissue>
    </source>
</reference>
<protein>
    <recommendedName>
        <fullName evidence="1">PiggyBac transposable element-derived protein domain-containing protein</fullName>
    </recommendedName>
</protein>
<dbReference type="InterPro" id="IPR029526">
    <property type="entry name" value="PGBD"/>
</dbReference>
<evidence type="ECO:0000259" key="1">
    <source>
        <dbReference type="Pfam" id="PF13843"/>
    </source>
</evidence>
<organism evidence="2">
    <name type="scientific">Micrurus corallinus</name>
    <name type="common">Brazilian coral snake</name>
    <dbReference type="NCBI Taxonomy" id="54390"/>
    <lineage>
        <taxon>Eukaryota</taxon>
        <taxon>Metazoa</taxon>
        <taxon>Chordata</taxon>
        <taxon>Craniata</taxon>
        <taxon>Vertebrata</taxon>
        <taxon>Euteleostomi</taxon>
        <taxon>Lepidosauria</taxon>
        <taxon>Squamata</taxon>
        <taxon>Bifurcata</taxon>
        <taxon>Unidentata</taxon>
        <taxon>Episquamata</taxon>
        <taxon>Toxicofera</taxon>
        <taxon>Serpentes</taxon>
        <taxon>Colubroidea</taxon>
        <taxon>Elapidae</taxon>
        <taxon>Elapinae</taxon>
        <taxon>Micrurus</taxon>
    </lineage>
</organism>
<name>A0A2D4GM86_MICCO</name>
<dbReference type="AlphaFoldDB" id="A0A2D4GM86"/>